<keyword evidence="6 11" id="KW-0375">Hydrogen ion transport</keyword>
<dbReference type="PANTHER" id="PTHR42823">
    <property type="entry name" value="ATP SYNTHASE SUBUNIT A, CHLOROPLASTIC"/>
    <property type="match status" value="1"/>
</dbReference>
<dbReference type="InterPro" id="IPR035908">
    <property type="entry name" value="F0_ATP_A_sf"/>
</dbReference>
<dbReference type="Gene3D" id="1.20.120.220">
    <property type="entry name" value="ATP synthase, F0 complex, subunit A"/>
    <property type="match status" value="1"/>
</dbReference>
<evidence type="ECO:0000313" key="15">
    <source>
        <dbReference type="Proteomes" id="UP000183180"/>
    </source>
</evidence>
<comment type="function">
    <text evidence="11 12">Key component of the proton channel; it plays a direct role in the translocation of protons across the membrane.</text>
</comment>
<dbReference type="GO" id="GO:0042777">
    <property type="term" value="P:proton motive force-driven plasma membrane ATP synthesis"/>
    <property type="evidence" value="ECO:0007669"/>
    <property type="project" value="TreeGrafter"/>
</dbReference>
<dbReference type="HAMAP" id="MF_01393">
    <property type="entry name" value="ATP_synth_a_bact"/>
    <property type="match status" value="1"/>
</dbReference>
<evidence type="ECO:0000256" key="11">
    <source>
        <dbReference type="HAMAP-Rule" id="MF_01393"/>
    </source>
</evidence>
<keyword evidence="8 11" id="KW-0406">Ion transport</keyword>
<evidence type="ECO:0000313" key="16">
    <source>
        <dbReference type="Proteomes" id="UP001265083"/>
    </source>
</evidence>
<dbReference type="AlphaFoldDB" id="A0A1H2J541"/>
<organism evidence="14 15">
    <name type="scientific">Gordonia westfalica</name>
    <dbReference type="NCBI Taxonomy" id="158898"/>
    <lineage>
        <taxon>Bacteria</taxon>
        <taxon>Bacillati</taxon>
        <taxon>Actinomycetota</taxon>
        <taxon>Actinomycetes</taxon>
        <taxon>Mycobacteriales</taxon>
        <taxon>Gordoniaceae</taxon>
        <taxon>Gordonia</taxon>
    </lineage>
</organism>
<dbReference type="InterPro" id="IPR000568">
    <property type="entry name" value="ATP_synth_F0_asu"/>
</dbReference>
<evidence type="ECO:0000256" key="7">
    <source>
        <dbReference type="ARBA" id="ARBA00022989"/>
    </source>
</evidence>
<dbReference type="GO" id="GO:0045259">
    <property type="term" value="C:proton-transporting ATP synthase complex"/>
    <property type="evidence" value="ECO:0007669"/>
    <property type="project" value="UniProtKB-KW"/>
</dbReference>
<comment type="subcellular location">
    <subcellularLocation>
        <location evidence="11 12">Cell membrane</location>
        <topology evidence="11 12">Multi-pass membrane protein</topology>
    </subcellularLocation>
    <subcellularLocation>
        <location evidence="1">Membrane</location>
        <topology evidence="1">Multi-pass membrane protein</topology>
    </subcellularLocation>
</comment>
<feature type="transmembrane region" description="Helical" evidence="11">
    <location>
        <begin position="132"/>
        <end position="149"/>
    </location>
</feature>
<evidence type="ECO:0000256" key="9">
    <source>
        <dbReference type="ARBA" id="ARBA00023136"/>
    </source>
</evidence>
<evidence type="ECO:0000256" key="4">
    <source>
        <dbReference type="ARBA" id="ARBA00022547"/>
    </source>
</evidence>
<feature type="transmembrane region" description="Helical" evidence="11">
    <location>
        <begin position="188"/>
        <end position="210"/>
    </location>
</feature>
<dbReference type="EMBL" id="JAVLUS010000001">
    <property type="protein sequence ID" value="MDS1112164.1"/>
    <property type="molecule type" value="Genomic_DNA"/>
</dbReference>
<dbReference type="PROSITE" id="PS00449">
    <property type="entry name" value="ATPASE_A"/>
    <property type="match status" value="1"/>
</dbReference>
<dbReference type="OrthoDB" id="9809130at2"/>
<name>A0A1H2J541_9ACTN</name>
<reference evidence="14 15" key="1">
    <citation type="submission" date="2016-10" db="EMBL/GenBank/DDBJ databases">
        <authorList>
            <person name="de Groot N.N."/>
        </authorList>
    </citation>
    <scope>NUCLEOTIDE SEQUENCE [LARGE SCALE GENOMIC DNA]</scope>
    <source>
        <strain evidence="14 15">DSM 44215</strain>
    </source>
</reference>
<evidence type="ECO:0000256" key="2">
    <source>
        <dbReference type="ARBA" id="ARBA00006810"/>
    </source>
</evidence>
<feature type="transmembrane region" description="Helical" evidence="11">
    <location>
        <begin position="35"/>
        <end position="53"/>
    </location>
</feature>
<accession>A0A1H2J541</accession>
<gene>
    <name evidence="11 13" type="primary">atpB</name>
    <name evidence="13" type="ORF">RD149_00095</name>
    <name evidence="14" type="ORF">SAMN04488548_1341746</name>
</gene>
<keyword evidence="11" id="KW-1003">Cell membrane</keyword>
<dbReference type="GO" id="GO:0046933">
    <property type="term" value="F:proton-transporting ATP synthase activity, rotational mechanism"/>
    <property type="evidence" value="ECO:0007669"/>
    <property type="project" value="UniProtKB-UniRule"/>
</dbReference>
<dbReference type="PRINTS" id="PR00123">
    <property type="entry name" value="ATPASEA"/>
</dbReference>
<keyword evidence="5 11" id="KW-0812">Transmembrane</keyword>
<feature type="transmembrane region" description="Helical" evidence="11">
    <location>
        <begin position="222"/>
        <end position="240"/>
    </location>
</feature>
<dbReference type="EMBL" id="FNLM01000034">
    <property type="protein sequence ID" value="SDU51573.1"/>
    <property type="molecule type" value="Genomic_DNA"/>
</dbReference>
<feature type="transmembrane region" description="Helical" evidence="11">
    <location>
        <begin position="92"/>
        <end position="112"/>
    </location>
</feature>
<dbReference type="Pfam" id="PF00119">
    <property type="entry name" value="ATP-synt_A"/>
    <property type="match status" value="1"/>
</dbReference>
<dbReference type="Proteomes" id="UP000183180">
    <property type="component" value="Unassembled WGS sequence"/>
</dbReference>
<proteinExistence type="inferred from homology"/>
<keyword evidence="3 11" id="KW-0813">Transport</keyword>
<evidence type="ECO:0000256" key="3">
    <source>
        <dbReference type="ARBA" id="ARBA00022448"/>
    </source>
</evidence>
<dbReference type="GO" id="GO:0005886">
    <property type="term" value="C:plasma membrane"/>
    <property type="evidence" value="ECO:0007669"/>
    <property type="project" value="UniProtKB-SubCell"/>
</dbReference>
<dbReference type="Proteomes" id="UP001265083">
    <property type="component" value="Unassembled WGS sequence"/>
</dbReference>
<evidence type="ECO:0000256" key="1">
    <source>
        <dbReference type="ARBA" id="ARBA00004141"/>
    </source>
</evidence>
<keyword evidence="9 11" id="KW-0472">Membrane</keyword>
<keyword evidence="4 11" id="KW-0138">CF(0)</keyword>
<dbReference type="CDD" id="cd00310">
    <property type="entry name" value="ATP-synt_Fo_a_6"/>
    <property type="match status" value="1"/>
</dbReference>
<sequence>MTTAFYLAAEDGESSIQVGHYTKFELFGLTFNLETIIATALAAAIMLALAFYLKSKVTSTGVPSGVQLFWETVTVQMRGQVESAIGMKVAPYVLPLAVSLFTFILISNWLSILPVQVGHHEILKPPAADVNFAYALALFVFVWYQAAGFKQRGLLGHPKRILKGHVTFLAPINVIEEFTKPISLSLRLFGNVFAGSMMVALIALFPPYIMWAPNAIWKSFELFVGLIQAFIFALLTILYFSQSMETEDH</sequence>
<dbReference type="SUPFAM" id="SSF81336">
    <property type="entry name" value="F1F0 ATP synthase subunit A"/>
    <property type="match status" value="1"/>
</dbReference>
<evidence type="ECO:0000313" key="13">
    <source>
        <dbReference type="EMBL" id="MDS1112164.1"/>
    </source>
</evidence>
<comment type="similarity">
    <text evidence="2 11 12">Belongs to the ATPase A chain family.</text>
</comment>
<evidence type="ECO:0000256" key="8">
    <source>
        <dbReference type="ARBA" id="ARBA00023065"/>
    </source>
</evidence>
<dbReference type="NCBIfam" id="TIGR01131">
    <property type="entry name" value="ATP_synt_6_or_A"/>
    <property type="match status" value="1"/>
</dbReference>
<protein>
    <recommendedName>
        <fullName evidence="11 12">ATP synthase subunit a</fullName>
    </recommendedName>
    <alternativeName>
        <fullName evidence="11">ATP synthase F0 sector subunit a</fullName>
    </alternativeName>
    <alternativeName>
        <fullName evidence="11">F-ATPase subunit 6</fullName>
    </alternativeName>
</protein>
<reference evidence="13 16" key="2">
    <citation type="submission" date="2023-08" db="EMBL/GenBank/DDBJ databases">
        <title>Bioegradation of LLDPE and BLDPE plastic by marine bacteria from coast plastic debris.</title>
        <authorList>
            <person name="Rong Z."/>
        </authorList>
    </citation>
    <scope>NUCLEOTIDE SEQUENCE [LARGE SCALE GENOMIC DNA]</scope>
    <source>
        <strain evidence="13 16">Z-2</strain>
    </source>
</reference>
<keyword evidence="16" id="KW-1185">Reference proteome</keyword>
<evidence type="ECO:0000256" key="5">
    <source>
        <dbReference type="ARBA" id="ARBA00022692"/>
    </source>
</evidence>
<dbReference type="InterPro" id="IPR045082">
    <property type="entry name" value="ATP_syn_F0_a_bact/chloroplast"/>
</dbReference>
<dbReference type="STRING" id="158898.SAMN04488548_1341746"/>
<evidence type="ECO:0000256" key="12">
    <source>
        <dbReference type="RuleBase" id="RU000483"/>
    </source>
</evidence>
<evidence type="ECO:0000256" key="6">
    <source>
        <dbReference type="ARBA" id="ARBA00022781"/>
    </source>
</evidence>
<dbReference type="PANTHER" id="PTHR42823:SF3">
    <property type="entry name" value="ATP SYNTHASE SUBUNIT A, CHLOROPLASTIC"/>
    <property type="match status" value="1"/>
</dbReference>
<dbReference type="RefSeq" id="WP_074850078.1">
    <property type="nucleotide sequence ID" value="NZ_FNLM01000034.1"/>
</dbReference>
<keyword evidence="7 11" id="KW-1133">Transmembrane helix</keyword>
<keyword evidence="10 11" id="KW-0066">ATP synthesis</keyword>
<evidence type="ECO:0000313" key="14">
    <source>
        <dbReference type="EMBL" id="SDU51573.1"/>
    </source>
</evidence>
<evidence type="ECO:0000256" key="10">
    <source>
        <dbReference type="ARBA" id="ARBA00023310"/>
    </source>
</evidence>
<dbReference type="InterPro" id="IPR023011">
    <property type="entry name" value="ATP_synth_F0_asu_AS"/>
</dbReference>